<proteinExistence type="inferred from homology"/>
<dbReference type="Pfam" id="PF08240">
    <property type="entry name" value="ADH_N"/>
    <property type="match status" value="1"/>
</dbReference>
<keyword evidence="6" id="KW-0560">Oxidoreductase</keyword>
<evidence type="ECO:0000256" key="7">
    <source>
        <dbReference type="ARBA" id="ARBA00049164"/>
    </source>
</evidence>
<dbReference type="InterPro" id="IPR013154">
    <property type="entry name" value="ADH-like_N"/>
</dbReference>
<dbReference type="GO" id="GO:0004022">
    <property type="term" value="F:alcohol dehydrogenase (NAD+) activity"/>
    <property type="evidence" value="ECO:0007669"/>
    <property type="project" value="UniProtKB-EC"/>
</dbReference>
<dbReference type="Pfam" id="PF13602">
    <property type="entry name" value="ADH_zinc_N_2"/>
    <property type="match status" value="1"/>
</dbReference>
<dbReference type="AlphaFoldDB" id="A0A426JX66"/>
<keyword evidence="11" id="KW-1185">Reference proteome</keyword>
<evidence type="ECO:0000313" key="10">
    <source>
        <dbReference type="EMBL" id="RRO17661.1"/>
    </source>
</evidence>
<dbReference type="InterPro" id="IPR036291">
    <property type="entry name" value="NAD(P)-bd_dom_sf"/>
</dbReference>
<accession>A0A426JX66</accession>
<dbReference type="OrthoDB" id="334894at2"/>
<evidence type="ECO:0000256" key="2">
    <source>
        <dbReference type="ARBA" id="ARBA00008072"/>
    </source>
</evidence>
<keyword evidence="5" id="KW-0862">Zinc</keyword>
<dbReference type="Proteomes" id="UP000274515">
    <property type="component" value="Unassembled WGS sequence"/>
</dbReference>
<dbReference type="EC" id="1.1.1.1" evidence="3"/>
<evidence type="ECO:0000259" key="9">
    <source>
        <dbReference type="Pfam" id="PF08240"/>
    </source>
</evidence>
<comment type="similarity">
    <text evidence="2">Belongs to the zinc-containing alcohol dehydrogenase family.</text>
</comment>
<evidence type="ECO:0000256" key="1">
    <source>
        <dbReference type="ARBA" id="ARBA00001947"/>
    </source>
</evidence>
<keyword evidence="4" id="KW-0479">Metal-binding</keyword>
<dbReference type="GO" id="GO:0008270">
    <property type="term" value="F:zinc ion binding"/>
    <property type="evidence" value="ECO:0007669"/>
    <property type="project" value="InterPro"/>
</dbReference>
<dbReference type="Gene3D" id="3.40.50.720">
    <property type="entry name" value="NAD(P)-binding Rossmann-like Domain"/>
    <property type="match status" value="1"/>
</dbReference>
<dbReference type="PANTHER" id="PTHR42940">
    <property type="entry name" value="ALCOHOL DEHYDROGENASE 1-RELATED"/>
    <property type="match status" value="1"/>
</dbReference>
<reference evidence="10 11" key="1">
    <citation type="submission" date="2018-11" db="EMBL/GenBank/DDBJ databases">
        <title>Saccharopolyspora rhizosphaerae sp. nov., an actinomycete isolated from rhizosphere soil in Thailand.</title>
        <authorList>
            <person name="Intra B."/>
            <person name="Euanorasetr J."/>
            <person name="Take A."/>
            <person name="Inahashi Y."/>
            <person name="Mori M."/>
            <person name="Panbangred W."/>
            <person name="Matsumoto A."/>
        </authorList>
    </citation>
    <scope>NUCLEOTIDE SEQUENCE [LARGE SCALE GENOMIC DNA]</scope>
    <source>
        <strain evidence="10 11">H219</strain>
    </source>
</reference>
<evidence type="ECO:0000256" key="5">
    <source>
        <dbReference type="ARBA" id="ARBA00022833"/>
    </source>
</evidence>
<organism evidence="10 11">
    <name type="scientific">Saccharopolyspora rhizosphaerae</name>
    <dbReference type="NCBI Taxonomy" id="2492662"/>
    <lineage>
        <taxon>Bacteria</taxon>
        <taxon>Bacillati</taxon>
        <taxon>Actinomycetota</taxon>
        <taxon>Actinomycetes</taxon>
        <taxon>Pseudonocardiales</taxon>
        <taxon>Pseudonocardiaceae</taxon>
        <taxon>Saccharopolyspora</taxon>
    </lineage>
</organism>
<feature type="domain" description="Alcohol dehydrogenase-like N-terminal" evidence="9">
    <location>
        <begin position="26"/>
        <end position="137"/>
    </location>
</feature>
<evidence type="ECO:0000256" key="3">
    <source>
        <dbReference type="ARBA" id="ARBA00013190"/>
    </source>
</evidence>
<evidence type="ECO:0000256" key="8">
    <source>
        <dbReference type="ARBA" id="ARBA00049243"/>
    </source>
</evidence>
<dbReference type="SUPFAM" id="SSF51735">
    <property type="entry name" value="NAD(P)-binding Rossmann-fold domains"/>
    <property type="match status" value="1"/>
</dbReference>
<dbReference type="InterPro" id="IPR002328">
    <property type="entry name" value="ADH_Zn_CS"/>
</dbReference>
<dbReference type="EMBL" id="RSAA01000008">
    <property type="protein sequence ID" value="RRO17661.1"/>
    <property type="molecule type" value="Genomic_DNA"/>
</dbReference>
<gene>
    <name evidence="10" type="ORF">EIL87_10345</name>
</gene>
<name>A0A426JX66_9PSEU</name>
<dbReference type="PANTHER" id="PTHR42940:SF8">
    <property type="entry name" value="VACUOLAR PROTEIN SORTING-ASSOCIATED PROTEIN 11"/>
    <property type="match status" value="1"/>
</dbReference>
<evidence type="ECO:0000313" key="11">
    <source>
        <dbReference type="Proteomes" id="UP000274515"/>
    </source>
</evidence>
<protein>
    <recommendedName>
        <fullName evidence="3">alcohol dehydrogenase</fullName>
        <ecNumber evidence="3">1.1.1.1</ecNumber>
    </recommendedName>
</protein>
<dbReference type="InterPro" id="IPR011032">
    <property type="entry name" value="GroES-like_sf"/>
</dbReference>
<dbReference type="PROSITE" id="PS00059">
    <property type="entry name" value="ADH_ZINC"/>
    <property type="match status" value="1"/>
</dbReference>
<comment type="cofactor">
    <cofactor evidence="1">
        <name>Zn(2+)</name>
        <dbReference type="ChEBI" id="CHEBI:29105"/>
    </cofactor>
</comment>
<evidence type="ECO:0000256" key="4">
    <source>
        <dbReference type="ARBA" id="ARBA00022723"/>
    </source>
</evidence>
<evidence type="ECO:0000256" key="6">
    <source>
        <dbReference type="ARBA" id="ARBA00023002"/>
    </source>
</evidence>
<dbReference type="RefSeq" id="WP_125089992.1">
    <property type="nucleotide sequence ID" value="NZ_RSAA01000008.1"/>
</dbReference>
<dbReference type="Gene3D" id="3.90.180.10">
    <property type="entry name" value="Medium-chain alcohol dehydrogenases, catalytic domain"/>
    <property type="match status" value="1"/>
</dbReference>
<sequence>MKAVRLHEHGKPPVAEEVPEPAVTSPLDVLVKVGGAGLCRTDLDLIEDRWVGMTGTCLPYTLGHESAGWVYDIGSGVTNVAPGDAVILHPLVNCGLCRACRSGNDRHCERARTPGIDSDGGMAELVLTNAMAVVKLPHTLDPMSIAVFADAGLAAYQAVKSALSVVPPGGCVVVLGGDALAQIGLQCATALSPHETVIVDHSDWGKRSGSAAPATAEAERQRINAVLDLTGGRGAHLVLDFLGTDESGAAALALLRRAGSYFVTGYGAGIRLPTNEILQAHLVGRLVGSHQDLDELMGLVAAGKVRTTTSVYRLDGVSDAIANLKAGQITDWVVLSPDLE</sequence>
<comment type="catalytic activity">
    <reaction evidence="7">
        <text>a secondary alcohol + NAD(+) = a ketone + NADH + H(+)</text>
        <dbReference type="Rhea" id="RHEA:10740"/>
        <dbReference type="ChEBI" id="CHEBI:15378"/>
        <dbReference type="ChEBI" id="CHEBI:17087"/>
        <dbReference type="ChEBI" id="CHEBI:35681"/>
        <dbReference type="ChEBI" id="CHEBI:57540"/>
        <dbReference type="ChEBI" id="CHEBI:57945"/>
        <dbReference type="EC" id="1.1.1.1"/>
    </reaction>
</comment>
<comment type="caution">
    <text evidence="10">The sequence shown here is derived from an EMBL/GenBank/DDBJ whole genome shotgun (WGS) entry which is preliminary data.</text>
</comment>
<dbReference type="SUPFAM" id="SSF50129">
    <property type="entry name" value="GroES-like"/>
    <property type="match status" value="1"/>
</dbReference>
<comment type="catalytic activity">
    <reaction evidence="8">
        <text>a primary alcohol + NAD(+) = an aldehyde + NADH + H(+)</text>
        <dbReference type="Rhea" id="RHEA:10736"/>
        <dbReference type="ChEBI" id="CHEBI:15378"/>
        <dbReference type="ChEBI" id="CHEBI:15734"/>
        <dbReference type="ChEBI" id="CHEBI:17478"/>
        <dbReference type="ChEBI" id="CHEBI:57540"/>
        <dbReference type="ChEBI" id="CHEBI:57945"/>
        <dbReference type="EC" id="1.1.1.1"/>
    </reaction>
</comment>